<keyword evidence="1" id="KW-0812">Transmembrane</keyword>
<evidence type="ECO:0008006" key="3">
    <source>
        <dbReference type="Google" id="ProtNLM"/>
    </source>
</evidence>
<accession>A0A6C0HPZ6</accession>
<proteinExistence type="predicted"/>
<dbReference type="EMBL" id="MN740003">
    <property type="protein sequence ID" value="QHT82742.1"/>
    <property type="molecule type" value="Genomic_DNA"/>
</dbReference>
<evidence type="ECO:0000313" key="2">
    <source>
        <dbReference type="EMBL" id="QHT82742.1"/>
    </source>
</evidence>
<protein>
    <recommendedName>
        <fullName evidence="3">DUF1648 domain-containing protein</fullName>
    </recommendedName>
</protein>
<feature type="transmembrane region" description="Helical" evidence="1">
    <location>
        <begin position="55"/>
        <end position="77"/>
    </location>
</feature>
<keyword evidence="1" id="KW-1133">Transmembrane helix</keyword>
<evidence type="ECO:0000256" key="1">
    <source>
        <dbReference type="SAM" id="Phobius"/>
    </source>
</evidence>
<sequence length="83" mass="9627">MNSMYRSYISKNVALVSILLFLAIFITIQIGQPSFLYREDGSLRDFGIGYRNKTILPVWLLAIVLGILSYLFVLYYLSRHSLF</sequence>
<dbReference type="AlphaFoldDB" id="A0A6C0HPZ6"/>
<keyword evidence="1" id="KW-0472">Membrane</keyword>
<name>A0A6C0HPZ6_9ZZZZ</name>
<reference evidence="2" key="1">
    <citation type="journal article" date="2020" name="Nature">
        <title>Giant virus diversity and host interactions through global metagenomics.</title>
        <authorList>
            <person name="Schulz F."/>
            <person name="Roux S."/>
            <person name="Paez-Espino D."/>
            <person name="Jungbluth S."/>
            <person name="Walsh D.A."/>
            <person name="Denef V.J."/>
            <person name="McMahon K.D."/>
            <person name="Konstantinidis K.T."/>
            <person name="Eloe-Fadrosh E.A."/>
            <person name="Kyrpides N.C."/>
            <person name="Woyke T."/>
        </authorList>
    </citation>
    <scope>NUCLEOTIDE SEQUENCE</scope>
    <source>
        <strain evidence="2">GVMAG-M-3300023184-165</strain>
    </source>
</reference>
<organism evidence="2">
    <name type="scientific">viral metagenome</name>
    <dbReference type="NCBI Taxonomy" id="1070528"/>
    <lineage>
        <taxon>unclassified sequences</taxon>
        <taxon>metagenomes</taxon>
        <taxon>organismal metagenomes</taxon>
    </lineage>
</organism>